<evidence type="ECO:0000313" key="4">
    <source>
        <dbReference type="Proteomes" id="UP001597342"/>
    </source>
</evidence>
<keyword evidence="1" id="KW-1133">Transmembrane helix</keyword>
<feature type="transmembrane region" description="Helical" evidence="1">
    <location>
        <begin position="210"/>
        <end position="229"/>
    </location>
</feature>
<dbReference type="Pfam" id="PF14351">
    <property type="entry name" value="DUF4401"/>
    <property type="match status" value="1"/>
</dbReference>
<evidence type="ECO:0000259" key="2">
    <source>
        <dbReference type="Pfam" id="PF14351"/>
    </source>
</evidence>
<reference evidence="4" key="1">
    <citation type="journal article" date="2019" name="Int. J. Syst. Evol. Microbiol.">
        <title>The Global Catalogue of Microorganisms (GCM) 10K type strain sequencing project: providing services to taxonomists for standard genome sequencing and annotation.</title>
        <authorList>
            <consortium name="The Broad Institute Genomics Platform"/>
            <consortium name="The Broad Institute Genome Sequencing Center for Infectious Disease"/>
            <person name="Wu L."/>
            <person name="Ma J."/>
        </authorList>
    </citation>
    <scope>NUCLEOTIDE SEQUENCE [LARGE SCALE GENOMIC DNA]</scope>
    <source>
        <strain evidence="4">JCM 3389</strain>
    </source>
</reference>
<keyword evidence="4" id="KW-1185">Reference proteome</keyword>
<comment type="caution">
    <text evidence="3">The sequence shown here is derived from an EMBL/GenBank/DDBJ whole genome shotgun (WGS) entry which is preliminary data.</text>
</comment>
<protein>
    <submittedName>
        <fullName evidence="3">DUF4401 domain-containing protein</fullName>
    </submittedName>
</protein>
<accession>A0ABW4XXA0</accession>
<feature type="transmembrane region" description="Helical" evidence="1">
    <location>
        <begin position="328"/>
        <end position="348"/>
    </location>
</feature>
<dbReference type="RefSeq" id="WP_379830879.1">
    <property type="nucleotide sequence ID" value="NZ_JBHUHU010000003.1"/>
</dbReference>
<feature type="transmembrane region" description="Helical" evidence="1">
    <location>
        <begin position="267"/>
        <end position="297"/>
    </location>
</feature>
<feature type="transmembrane region" description="Helical" evidence="1">
    <location>
        <begin position="303"/>
        <end position="321"/>
    </location>
</feature>
<feature type="transmembrane region" description="Helical" evidence="1">
    <location>
        <begin position="235"/>
        <end position="255"/>
    </location>
</feature>
<feature type="domain" description="DUF4401" evidence="2">
    <location>
        <begin position="44"/>
        <end position="349"/>
    </location>
</feature>
<feature type="transmembrane region" description="Helical" evidence="1">
    <location>
        <begin position="150"/>
        <end position="167"/>
    </location>
</feature>
<feature type="transmembrane region" description="Helical" evidence="1">
    <location>
        <begin position="74"/>
        <end position="90"/>
    </location>
</feature>
<feature type="transmembrane region" description="Helical" evidence="1">
    <location>
        <begin position="43"/>
        <end position="68"/>
    </location>
</feature>
<dbReference type="EMBL" id="JBHUHU010000003">
    <property type="protein sequence ID" value="MFD2100156.1"/>
    <property type="molecule type" value="Genomic_DNA"/>
</dbReference>
<feature type="transmembrane region" description="Helical" evidence="1">
    <location>
        <begin position="97"/>
        <end position="121"/>
    </location>
</feature>
<keyword evidence="1" id="KW-0812">Transmembrane</keyword>
<organism evidence="3 4">
    <name type="scientific">Flagellimonas iocasae</name>
    <dbReference type="NCBI Taxonomy" id="2055905"/>
    <lineage>
        <taxon>Bacteria</taxon>
        <taxon>Pseudomonadati</taxon>
        <taxon>Bacteroidota</taxon>
        <taxon>Flavobacteriia</taxon>
        <taxon>Flavobacteriales</taxon>
        <taxon>Flavobacteriaceae</taxon>
        <taxon>Flagellimonas</taxon>
    </lineage>
</organism>
<name>A0ABW4XXA0_9FLAO</name>
<feature type="transmembrane region" description="Helical" evidence="1">
    <location>
        <begin position="127"/>
        <end position="143"/>
    </location>
</feature>
<dbReference type="Proteomes" id="UP001597342">
    <property type="component" value="Unassembled WGS sequence"/>
</dbReference>
<proteinExistence type="predicted"/>
<sequence>MGKLEHIQQHLENIKSSEGDSFVYDEKAILSEYEKRDGENSSFIIKVLSIFGGILASIAFLSFLLLFGLIESEATILFIGIGLIIVSLFITKKFDALLLDTMGISLFVLGMALFIFGLFMFEIHENVITFLVMAVALCSLFVVRNSVLSFLALLIISGSILTLIITTDAYSLIHLYINLHALALTYVFLNESSIITSDFRLVKLYDPLRIALVFSLLFGLVGTSKNGLFSLSKSYYWTSSMVLILILIYVVYLLLKEFKVESSKTKLWVYLLSALTLLPTLFAPAISGALLIVLLSFKVNYKTGLSIGILALIYFVIQYYYDLSYTLLTKSIILFSSGLVFLLFYVFLYKKLKSDEKV</sequence>
<gene>
    <name evidence="3" type="ORF">ACFSJE_10250</name>
</gene>
<dbReference type="InterPro" id="IPR025513">
    <property type="entry name" value="DUF4401"/>
</dbReference>
<evidence type="ECO:0000313" key="3">
    <source>
        <dbReference type="EMBL" id="MFD2100156.1"/>
    </source>
</evidence>
<evidence type="ECO:0000256" key="1">
    <source>
        <dbReference type="SAM" id="Phobius"/>
    </source>
</evidence>
<keyword evidence="1" id="KW-0472">Membrane</keyword>